<dbReference type="AlphaFoldDB" id="A0A6J4P3D8"/>
<gene>
    <name evidence="1" type="ORF">AVDCRST_MAG55-957</name>
</gene>
<proteinExistence type="predicted"/>
<accession>A0A6J4P3D8</accession>
<dbReference type="EMBL" id="CADCUZ010000036">
    <property type="protein sequence ID" value="CAA9405051.1"/>
    <property type="molecule type" value="Genomic_DNA"/>
</dbReference>
<protein>
    <submittedName>
        <fullName evidence="1">Uncharacterized protein</fullName>
    </submittedName>
</protein>
<sequence>MGAMVNAYYGRSPLVVTAGQQVRRRLVLELLLHGKLTEPAKPYVK</sequence>
<name>A0A6J4P3D8_9ACTN</name>
<reference evidence="1" key="1">
    <citation type="submission" date="2020-02" db="EMBL/GenBank/DDBJ databases">
        <authorList>
            <person name="Meier V. D."/>
        </authorList>
    </citation>
    <scope>NUCLEOTIDE SEQUENCE</scope>
    <source>
        <strain evidence="1">AVDCRST_MAG55</strain>
    </source>
</reference>
<organism evidence="1">
    <name type="scientific">uncultured Rubrobacteraceae bacterium</name>
    <dbReference type="NCBI Taxonomy" id="349277"/>
    <lineage>
        <taxon>Bacteria</taxon>
        <taxon>Bacillati</taxon>
        <taxon>Actinomycetota</taxon>
        <taxon>Rubrobacteria</taxon>
        <taxon>Rubrobacterales</taxon>
        <taxon>Rubrobacteraceae</taxon>
        <taxon>environmental samples</taxon>
    </lineage>
</organism>
<evidence type="ECO:0000313" key="1">
    <source>
        <dbReference type="EMBL" id="CAA9405051.1"/>
    </source>
</evidence>